<name>A7H0F4_CAMC5</name>
<evidence type="ECO:0000256" key="3">
    <source>
        <dbReference type="ARBA" id="ARBA00022490"/>
    </source>
</evidence>
<dbReference type="Pfam" id="PF03144">
    <property type="entry name" value="GTP_EFTU_D2"/>
    <property type="match status" value="1"/>
</dbReference>
<dbReference type="GO" id="GO:0001514">
    <property type="term" value="P:selenocysteine incorporation"/>
    <property type="evidence" value="ECO:0007669"/>
    <property type="project" value="InterPro"/>
</dbReference>
<dbReference type="NCBIfam" id="TIGR00475">
    <property type="entry name" value="selB"/>
    <property type="match status" value="1"/>
</dbReference>
<dbReference type="RefSeq" id="WP_011992713.1">
    <property type="nucleotide sequence ID" value="NC_009715.2"/>
</dbReference>
<dbReference type="CDD" id="cd04171">
    <property type="entry name" value="SelB"/>
    <property type="match status" value="1"/>
</dbReference>
<dbReference type="InterPro" id="IPR000795">
    <property type="entry name" value="T_Tr_GTP-bd_dom"/>
</dbReference>
<evidence type="ECO:0000256" key="1">
    <source>
        <dbReference type="ARBA" id="ARBA00004496"/>
    </source>
</evidence>
<dbReference type="GO" id="GO:0005525">
    <property type="term" value="F:GTP binding"/>
    <property type="evidence" value="ECO:0007669"/>
    <property type="project" value="UniProtKB-KW"/>
</dbReference>
<accession>A7H0F4</accession>
<evidence type="ECO:0000313" key="9">
    <source>
        <dbReference type="EMBL" id="EAU01439.1"/>
    </source>
</evidence>
<dbReference type="InterPro" id="IPR004535">
    <property type="entry name" value="Transl_elong_SelB"/>
</dbReference>
<evidence type="ECO:0000256" key="5">
    <source>
        <dbReference type="ARBA" id="ARBA00023134"/>
    </source>
</evidence>
<keyword evidence="5" id="KW-0342">GTP-binding</keyword>
<dbReference type="InterPro" id="IPR050055">
    <property type="entry name" value="EF-Tu_GTPase"/>
</dbReference>
<dbReference type="InterPro" id="IPR004161">
    <property type="entry name" value="EFTu-like_2"/>
</dbReference>
<dbReference type="Gene3D" id="2.40.30.10">
    <property type="entry name" value="Translation factors"/>
    <property type="match status" value="1"/>
</dbReference>
<dbReference type="InterPro" id="IPR005225">
    <property type="entry name" value="Small_GTP-bd"/>
</dbReference>
<dbReference type="InterPro" id="IPR036388">
    <property type="entry name" value="WH-like_DNA-bd_sf"/>
</dbReference>
<protein>
    <recommendedName>
        <fullName evidence="2">Selenocysteine-specific elongation factor</fullName>
    </recommendedName>
    <alternativeName>
        <fullName evidence="7">SelB translation factor</fullName>
    </alternativeName>
</protein>
<evidence type="ECO:0000256" key="4">
    <source>
        <dbReference type="ARBA" id="ARBA00022917"/>
    </source>
</evidence>
<sequence length="605" mass="67065">MSVIIGTAGHIDHGKTALIKALNGFEGDVMAQEKERGITIDLSFSNLKRGDENIAFIDVPGHESLVKTMISGAFGFDACLLVVAANEGIMPQTKEHINILSLLGVNSIIVAITKSDLVGAQELAQREREIRDYIAKFPNLQILNVFATSIKDEQSIAELKNYLFNIKPKKRDIDGVFRYYIDRVFSLKGIGSVVTGSVIEGSVRKNEKLFDCDLGKEVSVRSVQMHDSFVESASASNRVALNLTGVELSELKKGQLLSKKGFFRGFNEADAVVFADLMHNQNVTFCVGSKQCAAKTLVLSKESDSLFVTFKFEKEMFLKFNEPFVLISNGRVIGGGRVLNPIMEPMKKQIKIAFLNALNKSDFKSAFTMLKDIHKNGFGIIGSYQRFGLTHEEALGVAKSLNNVFVDEKALNIYDINAISRIKSFVKFILEKNKFAIFSASSVALKLGWASENLAQKAIDELQDEGAIVKNEGVYTKSGVNFNELKIRLEDEIYKILDAAKLAPEAPYNIYDQLEIDRISGDNALKKLTAAGRVVRLAHNLFITAKSLEDAMNRLRELIKKDGFANVQNAKDALNLSRKYVIAYLENLDRASDIAKDGQNRIFKG</sequence>
<dbReference type="Pfam" id="PF00009">
    <property type="entry name" value="GTP_EFTU"/>
    <property type="match status" value="1"/>
</dbReference>
<dbReference type="GO" id="GO:0003723">
    <property type="term" value="F:RNA binding"/>
    <property type="evidence" value="ECO:0007669"/>
    <property type="project" value="InterPro"/>
</dbReference>
<dbReference type="STRING" id="360105.CCV52592_0541"/>
<comment type="function">
    <text evidence="6">Translation factor necessary for the incorporation of selenocysteine into proteins. It probably replaces EF-Tu for the insertion of selenocysteine directed by the UGA codon. SelB binds GTP and GDP.</text>
</comment>
<dbReference type="GO" id="GO:0003924">
    <property type="term" value="F:GTPase activity"/>
    <property type="evidence" value="ECO:0007669"/>
    <property type="project" value="InterPro"/>
</dbReference>
<dbReference type="SUPFAM" id="SSF50447">
    <property type="entry name" value="Translation proteins"/>
    <property type="match status" value="1"/>
</dbReference>
<dbReference type="Pfam" id="PF09107">
    <property type="entry name" value="WHD_3rd_SelB"/>
    <property type="match status" value="1"/>
</dbReference>
<dbReference type="InterPro" id="IPR036390">
    <property type="entry name" value="WH_DNA-bd_sf"/>
</dbReference>
<keyword evidence="3" id="KW-0963">Cytoplasm</keyword>
<dbReference type="GO" id="GO:0003746">
    <property type="term" value="F:translation elongation factor activity"/>
    <property type="evidence" value="ECO:0007669"/>
    <property type="project" value="UniProtKB-KW"/>
</dbReference>
<dbReference type="Gene3D" id="3.40.50.300">
    <property type="entry name" value="P-loop containing nucleotide triphosphate hydrolases"/>
    <property type="match status" value="1"/>
</dbReference>
<dbReference type="HOGENOM" id="CLU_023030_3_1_7"/>
<evidence type="ECO:0000313" key="10">
    <source>
        <dbReference type="Proteomes" id="UP000006380"/>
    </source>
</evidence>
<dbReference type="KEGG" id="ccv:CCV52592_0541"/>
<keyword evidence="5" id="KW-0547">Nucleotide-binding</keyword>
<comment type="subcellular location">
    <subcellularLocation>
        <location evidence="1">Cytoplasm</location>
    </subcellularLocation>
</comment>
<dbReference type="PANTHER" id="PTHR43721:SF22">
    <property type="entry name" value="ELONGATION FACTOR TU, MITOCHONDRIAL"/>
    <property type="match status" value="1"/>
</dbReference>
<dbReference type="PROSITE" id="PS51722">
    <property type="entry name" value="G_TR_2"/>
    <property type="match status" value="1"/>
</dbReference>
<dbReference type="EMBL" id="CP000767">
    <property type="protein sequence ID" value="EAU01439.1"/>
    <property type="molecule type" value="Genomic_DNA"/>
</dbReference>
<dbReference type="Gene3D" id="1.10.10.10">
    <property type="entry name" value="Winged helix-like DNA-binding domain superfamily/Winged helix DNA-binding domain"/>
    <property type="match status" value="1"/>
</dbReference>
<dbReference type="SUPFAM" id="SSF46785">
    <property type="entry name" value="Winged helix' DNA-binding domain"/>
    <property type="match status" value="1"/>
</dbReference>
<dbReference type="InterPro" id="IPR009000">
    <property type="entry name" value="Transl_B-barrel_sf"/>
</dbReference>
<feature type="domain" description="Tr-type G" evidence="8">
    <location>
        <begin position="1"/>
        <end position="171"/>
    </location>
</feature>
<keyword evidence="4" id="KW-0648">Protein biosynthesis</keyword>
<keyword evidence="10" id="KW-1185">Reference proteome</keyword>
<dbReference type="NCBIfam" id="TIGR00231">
    <property type="entry name" value="small_GTP"/>
    <property type="match status" value="1"/>
</dbReference>
<organism evidence="9 10">
    <name type="scientific">Campylobacter curvus (strain 525.92)</name>
    <dbReference type="NCBI Taxonomy" id="360105"/>
    <lineage>
        <taxon>Bacteria</taxon>
        <taxon>Pseudomonadati</taxon>
        <taxon>Campylobacterota</taxon>
        <taxon>Epsilonproteobacteria</taxon>
        <taxon>Campylobacterales</taxon>
        <taxon>Campylobacteraceae</taxon>
        <taxon>Campylobacter</taxon>
    </lineage>
</organism>
<dbReference type="PANTHER" id="PTHR43721">
    <property type="entry name" value="ELONGATION FACTOR TU-RELATED"/>
    <property type="match status" value="1"/>
</dbReference>
<evidence type="ECO:0000256" key="7">
    <source>
        <dbReference type="ARBA" id="ARBA00031615"/>
    </source>
</evidence>
<dbReference type="CDD" id="cd03696">
    <property type="entry name" value="SelB_II"/>
    <property type="match status" value="1"/>
</dbReference>
<keyword evidence="9" id="KW-0251">Elongation factor</keyword>
<dbReference type="InterPro" id="IPR027417">
    <property type="entry name" value="P-loop_NTPase"/>
</dbReference>
<gene>
    <name evidence="9" type="primary">selB</name>
    <name evidence="9" type="ORF">CCV52592_0541</name>
</gene>
<dbReference type="InterPro" id="IPR015191">
    <property type="entry name" value="SelB_WHD4"/>
</dbReference>
<dbReference type="AlphaFoldDB" id="A7H0F4"/>
<dbReference type="OrthoDB" id="9803139at2"/>
<reference evidence="9" key="1">
    <citation type="submission" date="2016-07" db="EMBL/GenBank/DDBJ databases">
        <title>Comparative genomics of the Campylobacter concisus group.</title>
        <authorList>
            <person name="Miller W.G."/>
            <person name="Yee E."/>
            <person name="Chapman M.H."/>
            <person name="Huynh S."/>
            <person name="Bono J.L."/>
            <person name="On S.L.W."/>
            <person name="StLeger J."/>
            <person name="Foster G."/>
            <person name="Parker C.T."/>
        </authorList>
    </citation>
    <scope>NUCLEOTIDE SEQUENCE</scope>
    <source>
        <strain evidence="9">525.92</strain>
    </source>
</reference>
<dbReference type="Proteomes" id="UP000006380">
    <property type="component" value="Chromosome"/>
</dbReference>
<proteinExistence type="predicted"/>
<evidence type="ECO:0000259" key="8">
    <source>
        <dbReference type="PROSITE" id="PS51722"/>
    </source>
</evidence>
<dbReference type="SUPFAM" id="SSF52540">
    <property type="entry name" value="P-loop containing nucleoside triphosphate hydrolases"/>
    <property type="match status" value="1"/>
</dbReference>
<evidence type="ECO:0000256" key="6">
    <source>
        <dbReference type="ARBA" id="ARBA00025526"/>
    </source>
</evidence>
<dbReference type="GO" id="GO:0005737">
    <property type="term" value="C:cytoplasm"/>
    <property type="evidence" value="ECO:0007669"/>
    <property type="project" value="UniProtKB-SubCell"/>
</dbReference>
<evidence type="ECO:0000256" key="2">
    <source>
        <dbReference type="ARBA" id="ARBA00015953"/>
    </source>
</evidence>